<dbReference type="InterPro" id="IPR005025">
    <property type="entry name" value="FMN_Rdtase-like_dom"/>
</dbReference>
<dbReference type="PANTHER" id="PTHR43408:SF2">
    <property type="entry name" value="FMN REDUCTASE (NADPH)"/>
    <property type="match status" value="1"/>
</dbReference>
<reference evidence="6 7" key="1">
    <citation type="submission" date="2024-04" db="EMBL/GenBank/DDBJ databases">
        <title>Novel species of the genus Ideonella isolated from streams.</title>
        <authorList>
            <person name="Lu H."/>
        </authorList>
    </citation>
    <scope>NUCLEOTIDE SEQUENCE [LARGE SCALE GENOMIC DNA]</scope>
    <source>
        <strain evidence="6 7">BYS139W</strain>
    </source>
</reference>
<protein>
    <submittedName>
        <fullName evidence="6">NAD(P)H-dependent oxidoreductase</fullName>
    </submittedName>
</protein>
<dbReference type="InterPro" id="IPR051814">
    <property type="entry name" value="NAD(P)H-dep_FMN_reductase"/>
</dbReference>
<dbReference type="Pfam" id="PF03358">
    <property type="entry name" value="FMN_red"/>
    <property type="match status" value="1"/>
</dbReference>
<comment type="similarity">
    <text evidence="1">Belongs to the SsuE family.</text>
</comment>
<accession>A0ABU9BAP0</accession>
<sequence>MSTFSITLVAASTSAVSRTRALAGALGDAVQTALQQQTAALSGQPSEVQLRWVHGATLAAEPWAGSEPGPAWRDAIQAIARADLVIVASPVYKGSYTGLFKQLFDLVPPDALLERPVLLAANGGSDRHALVVDEQLRPLFAFFRAWTLPSAVYAAEADYAADLTLRSEGLRQRVAEAARQGAEFLLARELLRRAQPQANGVAQAAAAPPRPIALAA</sequence>
<keyword evidence="2" id="KW-0285">Flavoprotein</keyword>
<evidence type="ECO:0000256" key="3">
    <source>
        <dbReference type="ARBA" id="ARBA00022643"/>
    </source>
</evidence>
<evidence type="ECO:0000313" key="7">
    <source>
        <dbReference type="Proteomes" id="UP001368500"/>
    </source>
</evidence>
<dbReference type="RefSeq" id="WP_341374611.1">
    <property type="nucleotide sequence ID" value="NZ_JBBUTF010000011.1"/>
</dbReference>
<keyword evidence="7" id="KW-1185">Reference proteome</keyword>
<evidence type="ECO:0000256" key="4">
    <source>
        <dbReference type="ARBA" id="ARBA00023002"/>
    </source>
</evidence>
<dbReference type="Gene3D" id="3.40.50.360">
    <property type="match status" value="1"/>
</dbReference>
<proteinExistence type="inferred from homology"/>
<keyword evidence="4" id="KW-0560">Oxidoreductase</keyword>
<evidence type="ECO:0000313" key="6">
    <source>
        <dbReference type="EMBL" id="MEK8026826.1"/>
    </source>
</evidence>
<dbReference type="EMBL" id="JBBUTF010000011">
    <property type="protein sequence ID" value="MEK8026826.1"/>
    <property type="molecule type" value="Genomic_DNA"/>
</dbReference>
<feature type="domain" description="NADPH-dependent FMN reductase-like" evidence="5">
    <location>
        <begin position="6"/>
        <end position="156"/>
    </location>
</feature>
<dbReference type="SUPFAM" id="SSF52218">
    <property type="entry name" value="Flavoproteins"/>
    <property type="match status" value="1"/>
</dbReference>
<dbReference type="Proteomes" id="UP001368500">
    <property type="component" value="Unassembled WGS sequence"/>
</dbReference>
<keyword evidence="3" id="KW-0288">FMN</keyword>
<dbReference type="PANTHER" id="PTHR43408">
    <property type="entry name" value="FMN REDUCTASE (NADPH)"/>
    <property type="match status" value="1"/>
</dbReference>
<evidence type="ECO:0000256" key="1">
    <source>
        <dbReference type="ARBA" id="ARBA00005990"/>
    </source>
</evidence>
<organism evidence="6 7">
    <name type="scientific">Pseudaquabacterium rugosum</name>
    <dbReference type="NCBI Taxonomy" id="2984194"/>
    <lineage>
        <taxon>Bacteria</taxon>
        <taxon>Pseudomonadati</taxon>
        <taxon>Pseudomonadota</taxon>
        <taxon>Betaproteobacteria</taxon>
        <taxon>Burkholderiales</taxon>
        <taxon>Sphaerotilaceae</taxon>
        <taxon>Pseudaquabacterium</taxon>
    </lineage>
</organism>
<gene>
    <name evidence="6" type="ORF">AACH11_12720</name>
</gene>
<evidence type="ECO:0000259" key="5">
    <source>
        <dbReference type="Pfam" id="PF03358"/>
    </source>
</evidence>
<evidence type="ECO:0000256" key="2">
    <source>
        <dbReference type="ARBA" id="ARBA00022630"/>
    </source>
</evidence>
<name>A0ABU9BAP0_9BURK</name>
<comment type="caution">
    <text evidence="6">The sequence shown here is derived from an EMBL/GenBank/DDBJ whole genome shotgun (WGS) entry which is preliminary data.</text>
</comment>
<dbReference type="InterPro" id="IPR029039">
    <property type="entry name" value="Flavoprotein-like_sf"/>
</dbReference>